<reference evidence="12" key="1">
    <citation type="submission" date="2013-06" db="EMBL/GenBank/DDBJ databases">
        <title>Complete Genome Sequence of Hyperthermophilic Palaeococcus pacificus DY20341T, Isolated from a Deep-Sea Hydrothermal Sediments.</title>
        <authorList>
            <person name="Zeng X."/>
            <person name="Shao Z."/>
        </authorList>
    </citation>
    <scope>NUCLEOTIDE SEQUENCE [LARGE SCALE GENOMIC DNA]</scope>
    <source>
        <strain evidence="12">DY20341</strain>
    </source>
</reference>
<dbReference type="GO" id="GO:0030145">
    <property type="term" value="F:manganese ion binding"/>
    <property type="evidence" value="ECO:0007669"/>
    <property type="project" value="UniProtKB-UniRule"/>
</dbReference>
<keyword evidence="3 9" id="KW-0255">Endonuclease</keyword>
<dbReference type="EMBL" id="CP006019">
    <property type="protein sequence ID" value="AIF69935.1"/>
    <property type="molecule type" value="Genomic_DNA"/>
</dbReference>
<dbReference type="SUPFAM" id="SSF56300">
    <property type="entry name" value="Metallo-dependent phosphatases"/>
    <property type="match status" value="1"/>
</dbReference>
<dbReference type="InterPro" id="IPR041796">
    <property type="entry name" value="Mre11_N"/>
</dbReference>
<accession>A0A075LT44</accession>
<dbReference type="PANTHER" id="PTHR30337">
    <property type="entry name" value="COMPONENT OF ATP-DEPENDENT DSDNA EXONUCLEASE"/>
    <property type="match status" value="1"/>
</dbReference>
<keyword evidence="4 9" id="KW-0227">DNA damage</keyword>
<feature type="binding site" evidence="9">
    <location>
        <position position="8"/>
    </location>
    <ligand>
        <name>Mn(2+)</name>
        <dbReference type="ChEBI" id="CHEBI:29035"/>
        <label>1</label>
    </ligand>
</feature>
<proteinExistence type="inferred from homology"/>
<dbReference type="InterPro" id="IPR004843">
    <property type="entry name" value="Calcineurin-like_PHP"/>
</dbReference>
<dbReference type="OrthoDB" id="11638at2157"/>
<evidence type="ECO:0000256" key="1">
    <source>
        <dbReference type="ARBA" id="ARBA00022722"/>
    </source>
</evidence>
<dbReference type="HAMAP" id="MF_02044">
    <property type="entry name" value="Mre11"/>
    <property type="match status" value="1"/>
</dbReference>
<comment type="cofactor">
    <cofactor evidence="9">
        <name>Mn(2+)</name>
        <dbReference type="ChEBI" id="CHEBI:29035"/>
    </cofactor>
    <text evidence="9">Binds 2 manganese ions per subunit.</text>
</comment>
<dbReference type="STRING" id="1343739.PAP_07730"/>
<dbReference type="eggNOG" id="arCOG00397">
    <property type="taxonomic scope" value="Archaea"/>
</dbReference>
<dbReference type="InterPro" id="IPR050535">
    <property type="entry name" value="DNA_Repair-Maintenance_Comp"/>
</dbReference>
<keyword evidence="5 9" id="KW-0378">Hydrolase</keyword>
<feature type="binding site" evidence="9">
    <location>
        <position position="208"/>
    </location>
    <ligand>
        <name>Mn(2+)</name>
        <dbReference type="ChEBI" id="CHEBI:29035"/>
        <label>2</label>
    </ligand>
</feature>
<dbReference type="GO" id="GO:0000403">
    <property type="term" value="F:Y-form DNA binding"/>
    <property type="evidence" value="ECO:0007669"/>
    <property type="project" value="UniProtKB-UniRule"/>
</dbReference>
<dbReference type="RefSeq" id="WP_048165435.1">
    <property type="nucleotide sequence ID" value="NZ_CP006019.1"/>
</dbReference>
<feature type="binding site" evidence="9">
    <location>
        <position position="84"/>
    </location>
    <ligand>
        <name>Mn(2+)</name>
        <dbReference type="ChEBI" id="CHEBI:29035"/>
        <label>2</label>
    </ligand>
</feature>
<reference evidence="11 12" key="2">
    <citation type="journal article" date="2015" name="Genome Announc.">
        <title>Complete Genome Sequence of Hyperthermophilic Piezophilic Archaeon Palaeococcus pacificus DY20341T, Isolated from Deep-Sea Hydrothermal Sediments.</title>
        <authorList>
            <person name="Zeng X."/>
            <person name="Jebbar M."/>
            <person name="Shao Z."/>
        </authorList>
    </citation>
    <scope>NUCLEOTIDE SEQUENCE [LARGE SCALE GENOMIC DNA]</scope>
    <source>
        <strain evidence="11 12">DY20341</strain>
    </source>
</reference>
<evidence type="ECO:0000256" key="5">
    <source>
        <dbReference type="ARBA" id="ARBA00022801"/>
    </source>
</evidence>
<dbReference type="EC" id="3.1.-.-" evidence="9"/>
<keyword evidence="2 9" id="KW-0479">Metal-binding</keyword>
<feature type="binding site" evidence="9">
    <location>
        <position position="49"/>
    </location>
    <ligand>
        <name>Mn(2+)</name>
        <dbReference type="ChEBI" id="CHEBI:29035"/>
        <label>2</label>
    </ligand>
</feature>
<feature type="binding site" evidence="9">
    <location>
        <position position="174"/>
    </location>
    <ligand>
        <name>Mn(2+)</name>
        <dbReference type="ChEBI" id="CHEBI:29035"/>
        <label>2</label>
    </ligand>
</feature>
<dbReference type="Gene3D" id="3.30.110.80">
    <property type="entry name" value="DNA double-strand break repair nuclease"/>
    <property type="match status" value="1"/>
</dbReference>
<evidence type="ECO:0000256" key="7">
    <source>
        <dbReference type="ARBA" id="ARBA00023204"/>
    </source>
</evidence>
<evidence type="ECO:0000313" key="11">
    <source>
        <dbReference type="EMBL" id="AIF69935.1"/>
    </source>
</evidence>
<protein>
    <recommendedName>
        <fullName evidence="9">DNA double-strand break repair protein Mre11</fullName>
        <ecNumber evidence="9">3.1.-.-</ecNumber>
    </recommendedName>
</protein>
<feature type="binding site" evidence="9">
    <location>
        <position position="210"/>
    </location>
    <ligand>
        <name>Mn(2+)</name>
        <dbReference type="ChEBI" id="CHEBI:29035"/>
        <label>1</label>
    </ligand>
</feature>
<dbReference type="GeneID" id="24842647"/>
<keyword evidence="1 9" id="KW-0540">Nuclease</keyword>
<dbReference type="GO" id="GO:0045027">
    <property type="term" value="F:DNA end binding"/>
    <property type="evidence" value="ECO:0007669"/>
    <property type="project" value="UniProtKB-UniRule"/>
</dbReference>
<dbReference type="HOGENOM" id="CLU_026621_5_1_2"/>
<dbReference type="Proteomes" id="UP000027981">
    <property type="component" value="Chromosome"/>
</dbReference>
<dbReference type="CDD" id="cd00840">
    <property type="entry name" value="MPP_Mre11_N"/>
    <property type="match status" value="1"/>
</dbReference>
<feature type="binding site" evidence="9">
    <location>
        <position position="10"/>
    </location>
    <ligand>
        <name>Mn(2+)</name>
        <dbReference type="ChEBI" id="CHEBI:29035"/>
        <label>1</label>
    </ligand>
</feature>
<dbReference type="GO" id="GO:0008408">
    <property type="term" value="F:3'-5' exonuclease activity"/>
    <property type="evidence" value="ECO:0007669"/>
    <property type="project" value="UniProtKB-UniRule"/>
</dbReference>
<gene>
    <name evidence="9" type="primary">mre11</name>
    <name evidence="11" type="ORF">PAP_07730</name>
</gene>
<comment type="similarity">
    <text evidence="9">Belongs to the MRE11/RAD32 family.</text>
</comment>
<name>A0A075LT44_9EURY</name>
<dbReference type="InterPro" id="IPR029052">
    <property type="entry name" value="Metallo-depent_PP-like"/>
</dbReference>
<feature type="binding site" evidence="9">
    <location>
        <position position="49"/>
    </location>
    <ligand>
        <name>Mn(2+)</name>
        <dbReference type="ChEBI" id="CHEBI:29035"/>
        <label>1</label>
    </ligand>
</feature>
<evidence type="ECO:0000256" key="6">
    <source>
        <dbReference type="ARBA" id="ARBA00022839"/>
    </source>
</evidence>
<evidence type="ECO:0000256" key="3">
    <source>
        <dbReference type="ARBA" id="ARBA00022759"/>
    </source>
</evidence>
<evidence type="ECO:0000256" key="9">
    <source>
        <dbReference type="HAMAP-Rule" id="MF_02044"/>
    </source>
</evidence>
<evidence type="ECO:0000256" key="4">
    <source>
        <dbReference type="ARBA" id="ARBA00022763"/>
    </source>
</evidence>
<evidence type="ECO:0000256" key="8">
    <source>
        <dbReference type="ARBA" id="ARBA00023211"/>
    </source>
</evidence>
<evidence type="ECO:0000259" key="10">
    <source>
        <dbReference type="Pfam" id="PF00149"/>
    </source>
</evidence>
<keyword evidence="12" id="KW-1185">Reference proteome</keyword>
<dbReference type="KEGG" id="ppac:PAP_07730"/>
<evidence type="ECO:0000313" key="12">
    <source>
        <dbReference type="Proteomes" id="UP000027981"/>
    </source>
</evidence>
<sequence length="445" mass="51955">MKFAHIADVHLGREQFQQPFRYRDYVEVFRKSMEISIREGVDFILLSGDFFHVSKPSPKAIRDAVEILSLAKKKDIPVFAIEGNHDKTIRDTSIYDLLEHLGLIYTLGIKKSPRESEFQKSMKKGSIYLVHGTVGDLKIYGLRHHSRWQLISKDGLSKIKHIFRGEKNAILMLHQAIDYLAEGTPYQNAFDLKLSELPDGFEYYALGHIHMRKELEHGKSGFSGDIIYPGSLERTEIREASHRIIYDKRLKLENLTRREEELGPNAKGFYIVEDFEPQFIEIETRPFYNITVRGNSKEELKRKLADIRDYVERDSIALVTLEGTVRGGVHVSEFYPLLDDWGLAYYSFNNRVTSEAVLIDREIKEEEFFTAFERELFSQLAVEPKEFLKELDSFLEWLLERYEPKREEKREMIEVQSKKAPKAQKVEKNVKKKAVGKLDAWIKVK</sequence>
<evidence type="ECO:0000256" key="2">
    <source>
        <dbReference type="ARBA" id="ARBA00022723"/>
    </source>
</evidence>
<comment type="function">
    <text evidence="9">Part of the Rad50/Mre11 complex, which is involved in the early steps of DNA double-strand break (DSB) repair. The complex may facilitate opening of the processed DNA ends to aid in the recruitment of HerA and NurA. Mre11 binds to DSB ends and has both double-stranded 3'-5' exonuclease activity and single-stranded endonuclease activity.</text>
</comment>
<comment type="activity regulation">
    <text evidence="9">Nuclease activity is regulated by Rad50.</text>
</comment>
<keyword evidence="7 9" id="KW-0234">DNA repair</keyword>
<feature type="domain" description="Calcineurin-like phosphoesterase" evidence="10">
    <location>
        <begin position="1"/>
        <end position="211"/>
    </location>
</feature>
<comment type="subunit">
    <text evidence="9">Homodimer. Forms a heterotetramer composed of two Mre11 subunits and two Rad50 subunits.</text>
</comment>
<dbReference type="Pfam" id="PF00149">
    <property type="entry name" value="Metallophos"/>
    <property type="match status" value="1"/>
</dbReference>
<dbReference type="Gene3D" id="3.60.21.10">
    <property type="match status" value="1"/>
</dbReference>
<dbReference type="AlphaFoldDB" id="A0A075LT44"/>
<dbReference type="GO" id="GO:0004519">
    <property type="term" value="F:endonuclease activity"/>
    <property type="evidence" value="ECO:0007669"/>
    <property type="project" value="UniProtKB-UniRule"/>
</dbReference>
<dbReference type="PANTHER" id="PTHR30337:SF0">
    <property type="entry name" value="NUCLEASE SBCCD SUBUNIT D"/>
    <property type="match status" value="1"/>
</dbReference>
<keyword evidence="8 9" id="KW-0464">Manganese</keyword>
<dbReference type="InterPro" id="IPR032885">
    <property type="entry name" value="Mre11_archaea-type"/>
</dbReference>
<feature type="active site" description="Proton donor" evidence="9">
    <location>
        <position position="85"/>
    </location>
</feature>
<keyword evidence="6 9" id="KW-0269">Exonuclease</keyword>
<dbReference type="GO" id="GO:0006302">
    <property type="term" value="P:double-strand break repair"/>
    <property type="evidence" value="ECO:0007669"/>
    <property type="project" value="UniProtKB-UniRule"/>
</dbReference>
<organism evidence="11 12">
    <name type="scientific">Palaeococcus pacificus DY20341</name>
    <dbReference type="NCBI Taxonomy" id="1343739"/>
    <lineage>
        <taxon>Archaea</taxon>
        <taxon>Methanobacteriati</taxon>
        <taxon>Methanobacteriota</taxon>
        <taxon>Thermococci</taxon>
        <taxon>Thermococcales</taxon>
        <taxon>Thermococcaceae</taxon>
        <taxon>Palaeococcus</taxon>
    </lineage>
</organism>